<keyword evidence="2" id="KW-1185">Reference proteome</keyword>
<dbReference type="Gene3D" id="3.10.20.850">
    <property type="entry name" value="Protein of unknown function DUF3861"/>
    <property type="match status" value="1"/>
</dbReference>
<dbReference type="KEGG" id="aas:Aasi_1622"/>
<sequence length="125" mass="14820">MMELLSNMKETDPFDNVNQSVQFAIGLKSFSEVMTKNRNHLLFKEFFPAFGLVMKSLKQLYVSVTIYKGIFLFQNFFVNMTASEICTTQTTYTHQKLINDFTTCKMKRFLEQFYPFFFGSRMMIF</sequence>
<dbReference type="AlphaFoldDB" id="C3L4L8"/>
<dbReference type="InterPro" id="IPR024476">
    <property type="entry name" value="DUF3861"/>
</dbReference>
<dbReference type="InterPro" id="IPR038194">
    <property type="entry name" value="DUF3861_sf"/>
</dbReference>
<dbReference type="HOGENOM" id="CLU_1987960_0_0_10"/>
<accession>C3L4L8</accession>
<dbReference type="Pfam" id="PF12977">
    <property type="entry name" value="DUF3861"/>
    <property type="match status" value="1"/>
</dbReference>
<name>C3L4L8_AMOA5</name>
<gene>
    <name evidence="1" type="ordered locus">Aasi_1622</name>
</gene>
<dbReference type="Proteomes" id="UP000001227">
    <property type="component" value="Chromosome"/>
</dbReference>
<proteinExistence type="predicted"/>
<organism evidence="1 2">
    <name type="scientific">Amoebophilus asiaticus (strain 5a2)</name>
    <dbReference type="NCBI Taxonomy" id="452471"/>
    <lineage>
        <taxon>Bacteria</taxon>
        <taxon>Pseudomonadati</taxon>
        <taxon>Bacteroidota</taxon>
        <taxon>Cytophagia</taxon>
        <taxon>Cytophagales</taxon>
        <taxon>Amoebophilaceae</taxon>
        <taxon>Candidatus Amoebophilus</taxon>
    </lineage>
</organism>
<reference evidence="1 2" key="1">
    <citation type="journal article" date="2010" name="J. Bacteriol.">
        <title>The genome of the amoeba symbiont 'Candidatus Amoebophilus asiaticus' reveals common mechanisms for host cell interaction among amoeba-associated bacteria.</title>
        <authorList>
            <person name="Schmitz-Esser S."/>
            <person name="Tischler P."/>
            <person name="Arnold R."/>
            <person name="Montanaro J."/>
            <person name="Wagner M."/>
            <person name="Rattei T."/>
            <person name="Horn M."/>
        </authorList>
    </citation>
    <scope>NUCLEOTIDE SEQUENCE [LARGE SCALE GENOMIC DNA]</scope>
    <source>
        <strain evidence="1 2">5a2</strain>
    </source>
</reference>
<protein>
    <submittedName>
        <fullName evidence="1">Uncharacterized protein</fullName>
    </submittedName>
</protein>
<evidence type="ECO:0000313" key="1">
    <source>
        <dbReference type="EMBL" id="ACP20936.1"/>
    </source>
</evidence>
<dbReference type="EMBL" id="CP001102">
    <property type="protein sequence ID" value="ACP20936.1"/>
    <property type="molecule type" value="Genomic_DNA"/>
</dbReference>
<evidence type="ECO:0000313" key="2">
    <source>
        <dbReference type="Proteomes" id="UP000001227"/>
    </source>
</evidence>